<sequence length="127" mass="13728">MASSEAGAAAAKWLGAMADACQSGRGVFCRLLGCGCPQAAVRINAAHGAREPLSSRTLTHTTRLGRRLFRASDTPSGKNQARTDSRAGARTDRGRYGKIPWEREEHGYLRDAPKRVRSRRLGTICCA</sequence>
<dbReference type="Proteomes" id="UP000821845">
    <property type="component" value="Chromosome 2"/>
</dbReference>
<dbReference type="EMBL" id="CM023482">
    <property type="protein sequence ID" value="KAH6939303.1"/>
    <property type="molecule type" value="Genomic_DNA"/>
</dbReference>
<accession>A0ACB7SZM2</accession>
<keyword evidence="2" id="KW-1185">Reference proteome</keyword>
<comment type="caution">
    <text evidence="1">The sequence shown here is derived from an EMBL/GenBank/DDBJ whole genome shotgun (WGS) entry which is preliminary data.</text>
</comment>
<gene>
    <name evidence="1" type="ORF">HPB50_016929</name>
</gene>
<protein>
    <submittedName>
        <fullName evidence="1">Uncharacterized protein</fullName>
    </submittedName>
</protein>
<evidence type="ECO:0000313" key="2">
    <source>
        <dbReference type="Proteomes" id="UP000821845"/>
    </source>
</evidence>
<evidence type="ECO:0000313" key="1">
    <source>
        <dbReference type="EMBL" id="KAH6939303.1"/>
    </source>
</evidence>
<organism evidence="1 2">
    <name type="scientific">Hyalomma asiaticum</name>
    <name type="common">Tick</name>
    <dbReference type="NCBI Taxonomy" id="266040"/>
    <lineage>
        <taxon>Eukaryota</taxon>
        <taxon>Metazoa</taxon>
        <taxon>Ecdysozoa</taxon>
        <taxon>Arthropoda</taxon>
        <taxon>Chelicerata</taxon>
        <taxon>Arachnida</taxon>
        <taxon>Acari</taxon>
        <taxon>Parasitiformes</taxon>
        <taxon>Ixodida</taxon>
        <taxon>Ixodoidea</taxon>
        <taxon>Ixodidae</taxon>
        <taxon>Hyalomminae</taxon>
        <taxon>Hyalomma</taxon>
    </lineage>
</organism>
<reference evidence="1" key="1">
    <citation type="submission" date="2020-05" db="EMBL/GenBank/DDBJ databases">
        <title>Large-scale comparative analyses of tick genomes elucidate their genetic diversity and vector capacities.</title>
        <authorList>
            <person name="Jia N."/>
            <person name="Wang J."/>
            <person name="Shi W."/>
            <person name="Du L."/>
            <person name="Sun Y."/>
            <person name="Zhan W."/>
            <person name="Jiang J."/>
            <person name="Wang Q."/>
            <person name="Zhang B."/>
            <person name="Ji P."/>
            <person name="Sakyi L.B."/>
            <person name="Cui X."/>
            <person name="Yuan T."/>
            <person name="Jiang B."/>
            <person name="Yang W."/>
            <person name="Lam T.T.-Y."/>
            <person name="Chang Q."/>
            <person name="Ding S."/>
            <person name="Wang X."/>
            <person name="Zhu J."/>
            <person name="Ruan X."/>
            <person name="Zhao L."/>
            <person name="Wei J."/>
            <person name="Que T."/>
            <person name="Du C."/>
            <person name="Cheng J."/>
            <person name="Dai P."/>
            <person name="Han X."/>
            <person name="Huang E."/>
            <person name="Gao Y."/>
            <person name="Liu J."/>
            <person name="Shao H."/>
            <person name="Ye R."/>
            <person name="Li L."/>
            <person name="Wei W."/>
            <person name="Wang X."/>
            <person name="Wang C."/>
            <person name="Yang T."/>
            <person name="Huo Q."/>
            <person name="Li W."/>
            <person name="Guo W."/>
            <person name="Chen H."/>
            <person name="Zhou L."/>
            <person name="Ni X."/>
            <person name="Tian J."/>
            <person name="Zhou Y."/>
            <person name="Sheng Y."/>
            <person name="Liu T."/>
            <person name="Pan Y."/>
            <person name="Xia L."/>
            <person name="Li J."/>
            <person name="Zhao F."/>
            <person name="Cao W."/>
        </authorList>
    </citation>
    <scope>NUCLEOTIDE SEQUENCE</scope>
    <source>
        <strain evidence="1">Hyas-2018</strain>
    </source>
</reference>
<proteinExistence type="predicted"/>
<name>A0ACB7SZM2_HYAAI</name>